<comment type="caution">
    <text evidence="3">The sequence shown here is derived from an EMBL/GenBank/DDBJ whole genome shotgun (WGS) entry which is preliminary data.</text>
</comment>
<feature type="chain" id="PRO_5020544928" evidence="2">
    <location>
        <begin position="27"/>
        <end position="179"/>
    </location>
</feature>
<organism evidence="3 4">
    <name type="scientific">Pseudoxanthomonas winnipegensis</name>
    <dbReference type="NCBI Taxonomy" id="2480810"/>
    <lineage>
        <taxon>Bacteria</taxon>
        <taxon>Pseudomonadati</taxon>
        <taxon>Pseudomonadota</taxon>
        <taxon>Gammaproteobacteria</taxon>
        <taxon>Lysobacterales</taxon>
        <taxon>Lysobacteraceae</taxon>
        <taxon>Pseudoxanthomonas</taxon>
    </lineage>
</organism>
<keyword evidence="2" id="KW-0732">Signal</keyword>
<evidence type="ECO:0000256" key="1">
    <source>
        <dbReference type="SAM" id="MobiDB-lite"/>
    </source>
</evidence>
<dbReference type="Proteomes" id="UP000291286">
    <property type="component" value="Unassembled WGS sequence"/>
</dbReference>
<dbReference type="AlphaFoldDB" id="A0A4Q8LEQ0"/>
<evidence type="ECO:0000313" key="4">
    <source>
        <dbReference type="Proteomes" id="UP000291286"/>
    </source>
</evidence>
<feature type="signal peptide" evidence="2">
    <location>
        <begin position="1"/>
        <end position="26"/>
    </location>
</feature>
<sequence length="179" mass="19177">MTGYQRNSRAARIRALLAAAPSGATALELSALVTKEGIKVSREQATSTLRQLHDAGLVRQVRVGRGVTWFAGDRILAMIAPPTPFSPPPKQITPNGSKPVTGHQRQSQALHDATVAARQPLREQLQADLAKFLSQPGNRIEIVPRGATGESLRLEAKQAAKGPRPFVINPAKRGSFVPA</sequence>
<evidence type="ECO:0000313" key="3">
    <source>
        <dbReference type="EMBL" id="TAA27641.1"/>
    </source>
</evidence>
<feature type="compositionally biased region" description="Polar residues" evidence="1">
    <location>
        <begin position="92"/>
        <end position="109"/>
    </location>
</feature>
<dbReference type="EMBL" id="SHMB01000005">
    <property type="protein sequence ID" value="TAA27641.1"/>
    <property type="molecule type" value="Genomic_DNA"/>
</dbReference>
<protein>
    <submittedName>
        <fullName evidence="3">Uncharacterized protein</fullName>
    </submittedName>
</protein>
<gene>
    <name evidence="3" type="ORF">EA661_12860</name>
</gene>
<feature type="region of interest" description="Disordered" evidence="1">
    <location>
        <begin position="84"/>
        <end position="110"/>
    </location>
</feature>
<proteinExistence type="predicted"/>
<evidence type="ECO:0000256" key="2">
    <source>
        <dbReference type="SAM" id="SignalP"/>
    </source>
</evidence>
<name>A0A4Q8LEQ0_9GAMM</name>
<reference evidence="3 4" key="1">
    <citation type="submission" date="2019-02" db="EMBL/GenBank/DDBJ databases">
        <title>WGS of Pseudoxanthomonas species novum from clinical isolates.</title>
        <authorList>
            <person name="Bernier A.-M."/>
            <person name="Bernard K."/>
            <person name="Vachon A."/>
        </authorList>
    </citation>
    <scope>NUCLEOTIDE SEQUENCE [LARGE SCALE GENOMIC DNA]</scope>
    <source>
        <strain evidence="3 4">NML171202</strain>
    </source>
</reference>
<dbReference type="RefSeq" id="WP_130519357.1">
    <property type="nucleotide sequence ID" value="NZ_SHMB01000005.1"/>
</dbReference>
<accession>A0A4Q8LEQ0</accession>
<feature type="region of interest" description="Disordered" evidence="1">
    <location>
        <begin position="160"/>
        <end position="179"/>
    </location>
</feature>